<dbReference type="CDD" id="cd03225">
    <property type="entry name" value="ABC_cobalt_CbiO_domain1"/>
    <property type="match status" value="1"/>
</dbReference>
<dbReference type="Pfam" id="PF00005">
    <property type="entry name" value="ABC_tran"/>
    <property type="match status" value="2"/>
</dbReference>
<dbReference type="AlphaFoldDB" id="A0A8J6N1F0"/>
<keyword evidence="2" id="KW-0547">Nucleotide-binding</keyword>
<dbReference type="InterPro" id="IPR027417">
    <property type="entry name" value="P-loop_NTPase"/>
</dbReference>
<evidence type="ECO:0000313" key="6">
    <source>
        <dbReference type="Proteomes" id="UP000650524"/>
    </source>
</evidence>
<dbReference type="GO" id="GO:0016887">
    <property type="term" value="F:ATP hydrolysis activity"/>
    <property type="evidence" value="ECO:0007669"/>
    <property type="project" value="InterPro"/>
</dbReference>
<evidence type="ECO:0000313" key="5">
    <source>
        <dbReference type="EMBL" id="MBC8178038.1"/>
    </source>
</evidence>
<dbReference type="GO" id="GO:0043190">
    <property type="term" value="C:ATP-binding cassette (ABC) transporter complex"/>
    <property type="evidence" value="ECO:0007669"/>
    <property type="project" value="TreeGrafter"/>
</dbReference>
<accession>A0A8J6N1F0</accession>
<dbReference type="EMBL" id="JACNJD010000252">
    <property type="protein sequence ID" value="MBC8178038.1"/>
    <property type="molecule type" value="Genomic_DNA"/>
</dbReference>
<comment type="caution">
    <text evidence="5">The sequence shown here is derived from an EMBL/GenBank/DDBJ whole genome shotgun (WGS) entry which is preliminary data.</text>
</comment>
<keyword evidence="1" id="KW-0813">Transport</keyword>
<dbReference type="PANTHER" id="PTHR43553:SF3">
    <property type="entry name" value="ABC TRANSPORTER ATP-BINDING PROTEIN MODF"/>
    <property type="match status" value="1"/>
</dbReference>
<evidence type="ECO:0000256" key="1">
    <source>
        <dbReference type="ARBA" id="ARBA00022448"/>
    </source>
</evidence>
<dbReference type="PANTHER" id="PTHR43553">
    <property type="entry name" value="HEAVY METAL TRANSPORTER"/>
    <property type="match status" value="1"/>
</dbReference>
<protein>
    <submittedName>
        <fullName evidence="5">ATP-binding cassette domain-containing protein</fullName>
    </submittedName>
</protein>
<dbReference type="InterPro" id="IPR003439">
    <property type="entry name" value="ABC_transporter-like_ATP-bd"/>
</dbReference>
<dbReference type="Gene3D" id="3.40.50.300">
    <property type="entry name" value="P-loop containing nucleotide triphosphate hydrolases"/>
    <property type="match status" value="2"/>
</dbReference>
<dbReference type="SUPFAM" id="SSF52540">
    <property type="entry name" value="P-loop containing nucleoside triphosphate hydrolases"/>
    <property type="match status" value="2"/>
</dbReference>
<dbReference type="SMART" id="SM00382">
    <property type="entry name" value="AAA"/>
    <property type="match status" value="2"/>
</dbReference>
<dbReference type="InterPro" id="IPR003593">
    <property type="entry name" value="AAA+_ATPase"/>
</dbReference>
<sequence length="510" mass="57185">MKGEPLITLDKISVRLFDKLYLQNISWQIGTHEQWAIVGPNGSGKTTLAKALFGGVPVVRGSVYGPSTGMQSVGYVSPELFRELFEREELEASFRDFSGRIHEMTTARDVVVRGVRNSGYPENEVQDRVHRVADKIGIEGILDRDICALSMGELCKVIIARSLMKDPALLILDEPFNGLDDGSRIALAETLDSLIQSGVCVVLITHRFEEILPRISHVLYMKDGEICAIGPKENVLRVVEMKDGRKDEARTFFPSKGYVSPVLEKEGIQRAEDLSQEDGRILIDMRNVTVRYGETVVLDAFNWRVRDGENWAILGENGAGKSTILKLILGDNLQSYSNEVFVFGRKKGDGVSIWEIKRQIGVVSTELQARYRKDVLAFDVVCSGFHDSIGLYQSCSAEQEKTAIRWMKTVGIEDLAGHAFEQLSYGQRKLTLIARAMVKSPVLLFLDEPCDGLDMANRDKILEIIDYIGCHTHTTLVYITHHENEIVPCITNSLTLHRGKIIESEENRRI</sequence>
<gene>
    <name evidence="5" type="ORF">H8E19_11595</name>
</gene>
<feature type="domain" description="ABC transporter" evidence="4">
    <location>
        <begin position="7"/>
        <end position="248"/>
    </location>
</feature>
<dbReference type="GO" id="GO:0005524">
    <property type="term" value="F:ATP binding"/>
    <property type="evidence" value="ECO:0007669"/>
    <property type="project" value="UniProtKB-KW"/>
</dbReference>
<dbReference type="InterPro" id="IPR015856">
    <property type="entry name" value="ABC_transpr_CbiO/EcfA_su"/>
</dbReference>
<dbReference type="GO" id="GO:0042626">
    <property type="term" value="F:ATPase-coupled transmembrane transporter activity"/>
    <property type="evidence" value="ECO:0007669"/>
    <property type="project" value="TreeGrafter"/>
</dbReference>
<dbReference type="PROSITE" id="PS50893">
    <property type="entry name" value="ABC_TRANSPORTER_2"/>
    <property type="match status" value="2"/>
</dbReference>
<name>A0A8J6N1F0_9DELT</name>
<feature type="domain" description="ABC transporter" evidence="4">
    <location>
        <begin position="283"/>
        <end position="510"/>
    </location>
</feature>
<dbReference type="InterPro" id="IPR050095">
    <property type="entry name" value="ECF_ABC_transporter_ATP-bd"/>
</dbReference>
<organism evidence="5 6">
    <name type="scientific">Candidatus Desulfacyla euxinica</name>
    <dbReference type="NCBI Taxonomy" id="2841693"/>
    <lineage>
        <taxon>Bacteria</taxon>
        <taxon>Deltaproteobacteria</taxon>
        <taxon>Candidatus Desulfacyla</taxon>
    </lineage>
</organism>
<reference evidence="5 6" key="1">
    <citation type="submission" date="2020-08" db="EMBL/GenBank/DDBJ databases">
        <title>Bridging the membrane lipid divide: bacteria of the FCB group superphylum have the potential to synthesize archaeal ether lipids.</title>
        <authorList>
            <person name="Villanueva L."/>
            <person name="Von Meijenfeldt F.A.B."/>
            <person name="Westbye A.B."/>
            <person name="Yadav S."/>
            <person name="Hopmans E.C."/>
            <person name="Dutilh B.E."/>
            <person name="Sinninghe Damste J.S."/>
        </authorList>
    </citation>
    <scope>NUCLEOTIDE SEQUENCE [LARGE SCALE GENOMIC DNA]</scope>
    <source>
        <strain evidence="5">NIOZ-UU27</strain>
    </source>
</reference>
<keyword evidence="3 5" id="KW-0067">ATP-binding</keyword>
<dbReference type="Proteomes" id="UP000650524">
    <property type="component" value="Unassembled WGS sequence"/>
</dbReference>
<proteinExistence type="predicted"/>
<evidence type="ECO:0000256" key="2">
    <source>
        <dbReference type="ARBA" id="ARBA00022741"/>
    </source>
</evidence>
<evidence type="ECO:0000259" key="4">
    <source>
        <dbReference type="PROSITE" id="PS50893"/>
    </source>
</evidence>
<evidence type="ECO:0000256" key="3">
    <source>
        <dbReference type="ARBA" id="ARBA00022840"/>
    </source>
</evidence>